<evidence type="ECO:0000256" key="1">
    <source>
        <dbReference type="ARBA" id="ARBA00004173"/>
    </source>
</evidence>
<evidence type="ECO:0000256" key="5">
    <source>
        <dbReference type="ARBA" id="ARBA00022448"/>
    </source>
</evidence>
<evidence type="ECO:0000256" key="3">
    <source>
        <dbReference type="ARBA" id="ARBA00013107"/>
    </source>
</evidence>
<keyword evidence="6" id="KW-0410">Iron transport</keyword>
<keyword evidence="8" id="KW-0560">Oxidoreductase</keyword>
<evidence type="ECO:0000313" key="14">
    <source>
        <dbReference type="Proteomes" id="UP001295740"/>
    </source>
</evidence>
<evidence type="ECO:0000313" key="13">
    <source>
        <dbReference type="EMBL" id="CAJ2511858.1"/>
    </source>
</evidence>
<accession>A0AAI8VVL5</accession>
<comment type="similarity">
    <text evidence="2">Belongs to the frataxin family.</text>
</comment>
<gene>
    <name evidence="13" type="ORF">KHLLAP_LOCUS12326</name>
</gene>
<keyword evidence="9" id="KW-0408">Iron</keyword>
<dbReference type="GO" id="GO:0034986">
    <property type="term" value="F:iron chaperone activity"/>
    <property type="evidence" value="ECO:0007669"/>
    <property type="project" value="TreeGrafter"/>
</dbReference>
<dbReference type="PANTHER" id="PTHR16821">
    <property type="entry name" value="FRATAXIN"/>
    <property type="match status" value="1"/>
</dbReference>
<evidence type="ECO:0000256" key="4">
    <source>
        <dbReference type="ARBA" id="ARBA00022434"/>
    </source>
</evidence>
<evidence type="ECO:0000256" key="7">
    <source>
        <dbReference type="ARBA" id="ARBA00022946"/>
    </source>
</evidence>
<dbReference type="InterPro" id="IPR017789">
    <property type="entry name" value="Frataxin"/>
</dbReference>
<dbReference type="EC" id="1.16.3.1" evidence="3"/>
<comment type="subcellular location">
    <subcellularLocation>
        <location evidence="1">Mitochondrion</location>
    </subcellularLocation>
</comment>
<dbReference type="NCBIfam" id="TIGR03422">
    <property type="entry name" value="mito_frataxin"/>
    <property type="match status" value="1"/>
</dbReference>
<dbReference type="GO" id="GO:0016226">
    <property type="term" value="P:iron-sulfur cluster assembly"/>
    <property type="evidence" value="ECO:0007669"/>
    <property type="project" value="InterPro"/>
</dbReference>
<dbReference type="SMART" id="SM01219">
    <property type="entry name" value="Frataxin_Cyay"/>
    <property type="match status" value="1"/>
</dbReference>
<dbReference type="GO" id="GO:0005739">
    <property type="term" value="C:mitochondrion"/>
    <property type="evidence" value="ECO:0007669"/>
    <property type="project" value="UniProtKB-SubCell"/>
</dbReference>
<keyword evidence="11" id="KW-0496">Mitochondrion</keyword>
<dbReference type="PANTHER" id="PTHR16821:SF2">
    <property type="entry name" value="FRATAXIN, MITOCHONDRIAL"/>
    <property type="match status" value="1"/>
</dbReference>
<dbReference type="PROSITE" id="PS50810">
    <property type="entry name" value="FRATAXIN_2"/>
    <property type="match status" value="1"/>
</dbReference>
<keyword evidence="4" id="KW-0409">Iron storage</keyword>
<reference evidence="13" key="1">
    <citation type="submission" date="2023-10" db="EMBL/GenBank/DDBJ databases">
        <authorList>
            <person name="Hackl T."/>
        </authorList>
    </citation>
    <scope>NUCLEOTIDE SEQUENCE</scope>
</reference>
<dbReference type="GO" id="GO:0008199">
    <property type="term" value="F:ferric iron binding"/>
    <property type="evidence" value="ECO:0007669"/>
    <property type="project" value="InterPro"/>
</dbReference>
<dbReference type="InterPro" id="IPR002908">
    <property type="entry name" value="Frataxin/CyaY"/>
</dbReference>
<keyword evidence="10" id="KW-0406">Ion transport</keyword>
<dbReference type="GO" id="GO:0051537">
    <property type="term" value="F:2 iron, 2 sulfur cluster binding"/>
    <property type="evidence" value="ECO:0007669"/>
    <property type="project" value="TreeGrafter"/>
</dbReference>
<dbReference type="InterPro" id="IPR036524">
    <property type="entry name" value="Frataxin/CyaY_sf"/>
</dbReference>
<dbReference type="Pfam" id="PF01491">
    <property type="entry name" value="Frataxin_Cyay"/>
    <property type="match status" value="1"/>
</dbReference>
<organism evidence="13 14">
    <name type="scientific">Anthostomella pinea</name>
    <dbReference type="NCBI Taxonomy" id="933095"/>
    <lineage>
        <taxon>Eukaryota</taxon>
        <taxon>Fungi</taxon>
        <taxon>Dikarya</taxon>
        <taxon>Ascomycota</taxon>
        <taxon>Pezizomycotina</taxon>
        <taxon>Sordariomycetes</taxon>
        <taxon>Xylariomycetidae</taxon>
        <taxon>Xylariales</taxon>
        <taxon>Xylariaceae</taxon>
        <taxon>Anthostomella</taxon>
    </lineage>
</organism>
<dbReference type="Proteomes" id="UP001295740">
    <property type="component" value="Unassembled WGS sequence"/>
</dbReference>
<evidence type="ECO:0000256" key="10">
    <source>
        <dbReference type="ARBA" id="ARBA00023065"/>
    </source>
</evidence>
<dbReference type="GO" id="GO:0004322">
    <property type="term" value="F:ferroxidase activity"/>
    <property type="evidence" value="ECO:0007669"/>
    <property type="project" value="UniProtKB-EC"/>
</dbReference>
<comment type="caution">
    <text evidence="13">The sequence shown here is derived from an EMBL/GenBank/DDBJ whole genome shotgun (WGS) entry which is preliminary data.</text>
</comment>
<protein>
    <recommendedName>
        <fullName evidence="3">ferroxidase</fullName>
        <ecNumber evidence="3">1.16.3.1</ecNumber>
    </recommendedName>
</protein>
<evidence type="ECO:0000256" key="6">
    <source>
        <dbReference type="ARBA" id="ARBA00022496"/>
    </source>
</evidence>
<dbReference type="PROSITE" id="PS01344">
    <property type="entry name" value="FRATAXIN_1"/>
    <property type="match status" value="1"/>
</dbReference>
<dbReference type="GO" id="GO:0006826">
    <property type="term" value="P:iron ion transport"/>
    <property type="evidence" value="ECO:0007669"/>
    <property type="project" value="UniProtKB-KW"/>
</dbReference>
<dbReference type="NCBIfam" id="TIGR03421">
    <property type="entry name" value="FeS_CyaY"/>
    <property type="match status" value="1"/>
</dbReference>
<evidence type="ECO:0000256" key="12">
    <source>
        <dbReference type="ARBA" id="ARBA00047990"/>
    </source>
</evidence>
<dbReference type="AlphaFoldDB" id="A0AAI8VVL5"/>
<comment type="catalytic activity">
    <reaction evidence="12">
        <text>4 Fe(2+) + O2 + 4 H(+) = 4 Fe(3+) + 2 H2O</text>
        <dbReference type="Rhea" id="RHEA:11148"/>
        <dbReference type="ChEBI" id="CHEBI:15377"/>
        <dbReference type="ChEBI" id="CHEBI:15378"/>
        <dbReference type="ChEBI" id="CHEBI:15379"/>
        <dbReference type="ChEBI" id="CHEBI:29033"/>
        <dbReference type="ChEBI" id="CHEBI:29034"/>
        <dbReference type="EC" id="1.16.3.1"/>
    </reaction>
</comment>
<keyword evidence="7" id="KW-0809">Transit peptide</keyword>
<dbReference type="GO" id="GO:0008198">
    <property type="term" value="F:ferrous iron binding"/>
    <property type="evidence" value="ECO:0007669"/>
    <property type="project" value="TreeGrafter"/>
</dbReference>
<keyword evidence="5" id="KW-0813">Transport</keyword>
<keyword evidence="14" id="KW-1185">Reference proteome</keyword>
<evidence type="ECO:0000256" key="11">
    <source>
        <dbReference type="ARBA" id="ARBA00023128"/>
    </source>
</evidence>
<dbReference type="SUPFAM" id="SSF55387">
    <property type="entry name" value="Frataxin/Nqo15-like"/>
    <property type="match status" value="1"/>
</dbReference>
<evidence type="ECO:0000256" key="8">
    <source>
        <dbReference type="ARBA" id="ARBA00023002"/>
    </source>
</evidence>
<dbReference type="Gene3D" id="3.30.920.10">
    <property type="entry name" value="Frataxin/CyaY"/>
    <property type="match status" value="1"/>
</dbReference>
<dbReference type="FunFam" id="3.30.920.10:FF:000004">
    <property type="entry name" value="Mitochondrial chaperone Frataxin"/>
    <property type="match status" value="1"/>
</dbReference>
<name>A0AAI8VVL5_9PEZI</name>
<dbReference type="EMBL" id="CAUWAG010000018">
    <property type="protein sequence ID" value="CAJ2511858.1"/>
    <property type="molecule type" value="Genomic_DNA"/>
</dbReference>
<proteinExistence type="inferred from homology"/>
<sequence>MTRNYIAKLGRLASRGLTARGLAASSATYRMPFSRASNTAAARLTFRSHFSTSPQLAKPLEPDVLKAARPADLTDAEYHELADDYLDQLLAQYEKQQDDSGHIDVEYSAGVMHVNIPEIGEYVLNKQPPNKQIWLSSPKSGPKRYDYVVLSEGQDQKQDTASGGWYYLRDGTSLTELLVEETGIDPIVPPV</sequence>
<dbReference type="GO" id="GO:0006879">
    <property type="term" value="P:intracellular iron ion homeostasis"/>
    <property type="evidence" value="ECO:0007669"/>
    <property type="project" value="UniProtKB-KW"/>
</dbReference>
<dbReference type="InterPro" id="IPR020895">
    <property type="entry name" value="Frataxin_CS"/>
</dbReference>
<evidence type="ECO:0000256" key="2">
    <source>
        <dbReference type="ARBA" id="ARBA00008183"/>
    </source>
</evidence>
<evidence type="ECO:0000256" key="9">
    <source>
        <dbReference type="ARBA" id="ARBA00023004"/>
    </source>
</evidence>